<protein>
    <submittedName>
        <fullName evidence="1">Plasmid maintenance system killer</fullName>
    </submittedName>
</protein>
<gene>
    <name evidence="1" type="ORF">HGQ17_12355</name>
</gene>
<dbReference type="AlphaFoldDB" id="A0A7X8TLJ7"/>
<keyword evidence="2" id="KW-1185">Reference proteome</keyword>
<accession>A0A7X8TLJ7</accession>
<dbReference type="Pfam" id="PF05015">
    <property type="entry name" value="HigB-like_toxin"/>
    <property type="match status" value="1"/>
</dbReference>
<proteinExistence type="predicted"/>
<evidence type="ECO:0000313" key="1">
    <source>
        <dbReference type="EMBL" id="NLS10769.1"/>
    </source>
</evidence>
<dbReference type="EMBL" id="JABAHY010000014">
    <property type="protein sequence ID" value="NLS10769.1"/>
    <property type="molecule type" value="Genomic_DNA"/>
</dbReference>
<comment type="caution">
    <text evidence="1">The sequence shown here is derived from an EMBL/GenBank/DDBJ whole genome shotgun (WGS) entry which is preliminary data.</text>
</comment>
<dbReference type="PANTHER" id="PTHR40266">
    <property type="entry name" value="TOXIN HIGB-1"/>
    <property type="match status" value="1"/>
</dbReference>
<sequence length="93" mass="10957">MIQSFRDKATEQVWETGKHKKFDPRILKVAVRKLGHLHHAARLEDLQVPPANQLEALHGDRQGQHSIRINKQWRICFEWTEAGPRNVEITDYH</sequence>
<evidence type="ECO:0000313" key="2">
    <source>
        <dbReference type="Proteomes" id="UP000523139"/>
    </source>
</evidence>
<dbReference type="RefSeq" id="WP_168888255.1">
    <property type="nucleotide sequence ID" value="NZ_JABAHY010000014.1"/>
</dbReference>
<name>A0A7X8TLJ7_9MICC</name>
<dbReference type="Proteomes" id="UP000523139">
    <property type="component" value="Unassembled WGS sequence"/>
</dbReference>
<dbReference type="InterPro" id="IPR035093">
    <property type="entry name" value="RelE/ParE_toxin_dom_sf"/>
</dbReference>
<dbReference type="Gene3D" id="3.30.2310.20">
    <property type="entry name" value="RelE-like"/>
    <property type="match status" value="1"/>
</dbReference>
<dbReference type="PANTHER" id="PTHR40266:SF2">
    <property type="entry name" value="TOXIN HIGB-1"/>
    <property type="match status" value="1"/>
</dbReference>
<dbReference type="InterPro" id="IPR007711">
    <property type="entry name" value="HigB-1"/>
</dbReference>
<reference evidence="1 2" key="1">
    <citation type="submission" date="2020-04" db="EMBL/GenBank/DDBJ databases">
        <title>Nesterenkonia sp. nov., isolated from marine sediment.</title>
        <authorList>
            <person name="Zhang G."/>
        </authorList>
    </citation>
    <scope>NUCLEOTIDE SEQUENCE [LARGE SCALE GENOMIC DNA]</scope>
    <source>
        <strain evidence="1 2">MY13</strain>
    </source>
</reference>
<organism evidence="1 2">
    <name type="scientific">Nesterenkonia sedimenti</name>
    <dbReference type="NCBI Taxonomy" id="1463632"/>
    <lineage>
        <taxon>Bacteria</taxon>
        <taxon>Bacillati</taxon>
        <taxon>Actinomycetota</taxon>
        <taxon>Actinomycetes</taxon>
        <taxon>Micrococcales</taxon>
        <taxon>Micrococcaceae</taxon>
        <taxon>Nesterenkonia</taxon>
    </lineage>
</organism>
<dbReference type="SUPFAM" id="SSF143011">
    <property type="entry name" value="RelE-like"/>
    <property type="match status" value="1"/>
</dbReference>